<dbReference type="SUPFAM" id="SSF53756">
    <property type="entry name" value="UDP-Glycosyltransferase/glycogen phosphorylase"/>
    <property type="match status" value="1"/>
</dbReference>
<dbReference type="PANTHER" id="PTHR12526:SF600">
    <property type="entry name" value="GLYCOSYL TRANSFERASE GROUP 1"/>
    <property type="match status" value="1"/>
</dbReference>
<name>A0A346XXI6_9ACTN</name>
<dbReference type="GO" id="GO:0016757">
    <property type="term" value="F:glycosyltransferase activity"/>
    <property type="evidence" value="ECO:0007669"/>
    <property type="project" value="UniProtKB-KW"/>
</dbReference>
<dbReference type="Pfam" id="PF13579">
    <property type="entry name" value="Glyco_trans_4_4"/>
    <property type="match status" value="1"/>
</dbReference>
<evidence type="ECO:0000256" key="2">
    <source>
        <dbReference type="ARBA" id="ARBA00022679"/>
    </source>
</evidence>
<reference evidence="4 5" key="1">
    <citation type="submission" date="2018-09" db="EMBL/GenBank/DDBJ databases">
        <title>Complete genome sequence of Euzebya sp. DY32-46 isolated from seawater of Pacific Ocean.</title>
        <authorList>
            <person name="Xu L."/>
            <person name="Wu Y.-H."/>
            <person name="Xu X.-W."/>
        </authorList>
    </citation>
    <scope>NUCLEOTIDE SEQUENCE [LARGE SCALE GENOMIC DNA]</scope>
    <source>
        <strain evidence="4 5">DY32-46</strain>
    </source>
</reference>
<proteinExistence type="predicted"/>
<organism evidence="4 5">
    <name type="scientific">Euzebya pacifica</name>
    <dbReference type="NCBI Taxonomy" id="1608957"/>
    <lineage>
        <taxon>Bacteria</taxon>
        <taxon>Bacillati</taxon>
        <taxon>Actinomycetota</taxon>
        <taxon>Nitriliruptoria</taxon>
        <taxon>Euzebyales</taxon>
    </lineage>
</organism>
<evidence type="ECO:0000259" key="3">
    <source>
        <dbReference type="Pfam" id="PF13579"/>
    </source>
</evidence>
<dbReference type="PANTHER" id="PTHR12526">
    <property type="entry name" value="GLYCOSYLTRANSFERASE"/>
    <property type="match status" value="1"/>
</dbReference>
<evidence type="ECO:0000313" key="4">
    <source>
        <dbReference type="EMBL" id="AXV06933.1"/>
    </source>
</evidence>
<dbReference type="CDD" id="cd03801">
    <property type="entry name" value="GT4_PimA-like"/>
    <property type="match status" value="1"/>
</dbReference>
<dbReference type="Pfam" id="PF13692">
    <property type="entry name" value="Glyco_trans_1_4"/>
    <property type="match status" value="1"/>
</dbReference>
<feature type="domain" description="Glycosyltransferase subfamily 4-like N-terminal" evidence="3">
    <location>
        <begin position="22"/>
        <end position="183"/>
    </location>
</feature>
<keyword evidence="1" id="KW-0328">Glycosyltransferase</keyword>
<dbReference type="RefSeq" id="WP_164710399.1">
    <property type="nucleotide sequence ID" value="NZ_CP031165.1"/>
</dbReference>
<dbReference type="EMBL" id="CP031165">
    <property type="protein sequence ID" value="AXV06933.1"/>
    <property type="molecule type" value="Genomic_DNA"/>
</dbReference>
<evidence type="ECO:0000313" key="5">
    <source>
        <dbReference type="Proteomes" id="UP000264006"/>
    </source>
</evidence>
<dbReference type="AlphaFoldDB" id="A0A346XXI6"/>
<gene>
    <name evidence="4" type="ORF">DVS28_a2251</name>
</gene>
<protein>
    <submittedName>
        <fullName evidence="4">Glycosyltransferase</fullName>
    </submittedName>
</protein>
<evidence type="ECO:0000256" key="1">
    <source>
        <dbReference type="ARBA" id="ARBA00022676"/>
    </source>
</evidence>
<dbReference type="KEGG" id="euz:DVS28_a2251"/>
<sequence length="387" mass="41411">MTHVLDGGALYATYDRFPAPKGASTHIARFAGALLGAADHGLLHCLAGDSLPPYQQEGTITIRRTAATEVHPLGRAERFGAEVADSVARERWTTAQGREPWSVMALLAEDRTWPVVYEVNGLPSIEWAETYPQAPRADLAAIDALERWCLDRVDAVVTPSAVTAQALADRGVSSERIAVIPNGADLPDPALPRPPDAPSGPYLVYVGGLQPWQGVDVAVRALGRIRDLGIPLVVVTGARPRQLRPLLQLARRLDVGDLVHVRNAQHAAATSAWLVHASVSLAPLRDTPRNTVQGCCPLKVVESLAAGTPVIGSDLEVVRAEVPDGIHGLLVRPDRPRDLARAIRVALDAPEALARWGAAGRAHIASNRTWSAAEQALLDVHVRLITT</sequence>
<dbReference type="Proteomes" id="UP000264006">
    <property type="component" value="Chromosome"/>
</dbReference>
<keyword evidence="5" id="KW-1185">Reference proteome</keyword>
<keyword evidence="2 4" id="KW-0808">Transferase</keyword>
<dbReference type="Gene3D" id="3.40.50.2000">
    <property type="entry name" value="Glycogen Phosphorylase B"/>
    <property type="match status" value="2"/>
</dbReference>
<dbReference type="InterPro" id="IPR028098">
    <property type="entry name" value="Glyco_trans_4-like_N"/>
</dbReference>
<accession>A0A346XXI6</accession>